<dbReference type="InterPro" id="IPR036388">
    <property type="entry name" value="WH-like_DNA-bd_sf"/>
</dbReference>
<dbReference type="AlphaFoldDB" id="X1B8Q3"/>
<evidence type="ECO:0000259" key="7">
    <source>
        <dbReference type="Pfam" id="PF08281"/>
    </source>
</evidence>
<evidence type="ECO:0000256" key="5">
    <source>
        <dbReference type="ARBA" id="ARBA00023163"/>
    </source>
</evidence>
<evidence type="ECO:0000256" key="3">
    <source>
        <dbReference type="ARBA" id="ARBA00023082"/>
    </source>
</evidence>
<protein>
    <recommendedName>
        <fullName evidence="9">HTH luxR-type domain-containing protein</fullName>
    </recommendedName>
</protein>
<dbReference type="InterPro" id="IPR013324">
    <property type="entry name" value="RNA_pol_sigma_r3/r4-like"/>
</dbReference>
<dbReference type="InterPro" id="IPR014284">
    <property type="entry name" value="RNA_pol_sigma-70_dom"/>
</dbReference>
<dbReference type="Pfam" id="PF08281">
    <property type="entry name" value="Sigma70_r4_2"/>
    <property type="match status" value="1"/>
</dbReference>
<reference evidence="8" key="1">
    <citation type="journal article" date="2014" name="Front. Microbiol.">
        <title>High frequency of phylogenetically diverse reductive dehalogenase-homologous genes in deep subseafloor sedimentary metagenomes.</title>
        <authorList>
            <person name="Kawai M."/>
            <person name="Futagami T."/>
            <person name="Toyoda A."/>
            <person name="Takaki Y."/>
            <person name="Nishi S."/>
            <person name="Hori S."/>
            <person name="Arai W."/>
            <person name="Tsubouchi T."/>
            <person name="Morono Y."/>
            <person name="Uchiyama I."/>
            <person name="Ito T."/>
            <person name="Fujiyama A."/>
            <person name="Inagaki F."/>
            <person name="Takami H."/>
        </authorList>
    </citation>
    <scope>NUCLEOTIDE SEQUENCE</scope>
    <source>
        <strain evidence="8">Expedition CK06-06</strain>
    </source>
</reference>
<dbReference type="InterPro" id="IPR013249">
    <property type="entry name" value="RNA_pol_sigma70_r4_t2"/>
</dbReference>
<dbReference type="PANTHER" id="PTHR43133">
    <property type="entry name" value="RNA POLYMERASE ECF-TYPE SIGMA FACTO"/>
    <property type="match status" value="1"/>
</dbReference>
<dbReference type="Gene3D" id="1.10.10.10">
    <property type="entry name" value="Winged helix-like DNA-binding domain superfamily/Winged helix DNA-binding domain"/>
    <property type="match status" value="1"/>
</dbReference>
<feature type="domain" description="RNA polymerase sigma-70 region 2" evidence="6">
    <location>
        <begin position="7"/>
        <end position="73"/>
    </location>
</feature>
<dbReference type="SUPFAM" id="SSF88659">
    <property type="entry name" value="Sigma3 and sigma4 domains of RNA polymerase sigma factors"/>
    <property type="match status" value="1"/>
</dbReference>
<feature type="domain" description="RNA polymerase sigma factor 70 region 4 type 2" evidence="7">
    <location>
        <begin position="99"/>
        <end position="151"/>
    </location>
</feature>
<evidence type="ECO:0000256" key="1">
    <source>
        <dbReference type="ARBA" id="ARBA00010641"/>
    </source>
</evidence>
<evidence type="ECO:0000259" key="6">
    <source>
        <dbReference type="Pfam" id="PF04542"/>
    </source>
</evidence>
<gene>
    <name evidence="8" type="ORF">S01H4_31461</name>
</gene>
<dbReference type="InterPro" id="IPR007627">
    <property type="entry name" value="RNA_pol_sigma70_r2"/>
</dbReference>
<name>X1B8Q3_9ZZZZ</name>
<keyword evidence="5" id="KW-0804">Transcription</keyword>
<keyword evidence="4" id="KW-0238">DNA-binding</keyword>
<evidence type="ECO:0000256" key="4">
    <source>
        <dbReference type="ARBA" id="ARBA00023125"/>
    </source>
</evidence>
<dbReference type="SUPFAM" id="SSF88946">
    <property type="entry name" value="Sigma2 domain of RNA polymerase sigma factors"/>
    <property type="match status" value="1"/>
</dbReference>
<proteinExistence type="inferred from homology"/>
<dbReference type="Gene3D" id="1.10.1740.10">
    <property type="match status" value="1"/>
</dbReference>
<dbReference type="CDD" id="cd06171">
    <property type="entry name" value="Sigma70_r4"/>
    <property type="match status" value="1"/>
</dbReference>
<dbReference type="GO" id="GO:0006352">
    <property type="term" value="P:DNA-templated transcription initiation"/>
    <property type="evidence" value="ECO:0007669"/>
    <property type="project" value="InterPro"/>
</dbReference>
<dbReference type="InterPro" id="IPR013325">
    <property type="entry name" value="RNA_pol_sigma_r2"/>
</dbReference>
<dbReference type="PANTHER" id="PTHR43133:SF8">
    <property type="entry name" value="RNA POLYMERASE SIGMA FACTOR HI_1459-RELATED"/>
    <property type="match status" value="1"/>
</dbReference>
<dbReference type="Pfam" id="PF04542">
    <property type="entry name" value="Sigma70_r2"/>
    <property type="match status" value="1"/>
</dbReference>
<dbReference type="EMBL" id="BART01016345">
    <property type="protein sequence ID" value="GAG80498.1"/>
    <property type="molecule type" value="Genomic_DNA"/>
</dbReference>
<comment type="caution">
    <text evidence="8">The sequence shown here is derived from an EMBL/GenBank/DDBJ whole genome shotgun (WGS) entry which is preliminary data.</text>
</comment>
<evidence type="ECO:0008006" key="9">
    <source>
        <dbReference type="Google" id="ProtNLM"/>
    </source>
</evidence>
<dbReference type="NCBIfam" id="TIGR02937">
    <property type="entry name" value="sigma70-ECF"/>
    <property type="match status" value="1"/>
</dbReference>
<organism evidence="8">
    <name type="scientific">marine sediment metagenome</name>
    <dbReference type="NCBI Taxonomy" id="412755"/>
    <lineage>
        <taxon>unclassified sequences</taxon>
        <taxon>metagenomes</taxon>
        <taxon>ecological metagenomes</taxon>
    </lineage>
</organism>
<evidence type="ECO:0000313" key="8">
    <source>
        <dbReference type="EMBL" id="GAG80498.1"/>
    </source>
</evidence>
<comment type="similarity">
    <text evidence="1">Belongs to the sigma-70 factor family. ECF subfamily.</text>
</comment>
<dbReference type="InterPro" id="IPR039425">
    <property type="entry name" value="RNA_pol_sigma-70-like"/>
</dbReference>
<keyword evidence="2" id="KW-0805">Transcription regulation</keyword>
<dbReference type="GO" id="GO:0003677">
    <property type="term" value="F:DNA binding"/>
    <property type="evidence" value="ECO:0007669"/>
    <property type="project" value="UniProtKB-KW"/>
</dbReference>
<accession>X1B8Q3</accession>
<evidence type="ECO:0000256" key="2">
    <source>
        <dbReference type="ARBA" id="ARBA00023015"/>
    </source>
</evidence>
<dbReference type="GO" id="GO:0016987">
    <property type="term" value="F:sigma factor activity"/>
    <property type="evidence" value="ECO:0007669"/>
    <property type="project" value="UniProtKB-KW"/>
</dbReference>
<sequence length="218" mass="25235">MLKFQDLYESYATEVYRFSVWLSGDHFEAEDITSETFIRAWARSSTIRTETLKAYLFTIARNVYLEERRKRKRQVALKDVYPDPAPGPDKVVESRLELLRVQSVLQTLLEIDRAAFVLRVQHDLPYDEIARVLGISLSATKVKVHRVRKKLIADCFATFASCGSVFKYFSTRARVSSLTSSARYNGSKSRMTFRVIFIINKPPYRYNQSSTVKNGSRH</sequence>
<keyword evidence="3" id="KW-0731">Sigma factor</keyword>